<proteinExistence type="predicted"/>
<evidence type="ECO:0000313" key="2">
    <source>
        <dbReference type="EMBL" id="WNH01117.1"/>
    </source>
</evidence>
<reference evidence="2 3" key="1">
    <citation type="journal article" date="2023" name="Access Microbiol">
        <title>The genome of a steinernematid-associated Pseudomonas piscis bacterium encodes the biosynthesis of insect toxins.</title>
        <authorList>
            <person name="Awori R.M."/>
            <person name="Hendre P."/>
            <person name="Amugune N.O."/>
        </authorList>
    </citation>
    <scope>NUCLEOTIDE SEQUENCE [LARGE SCALE GENOMIC DNA]</scope>
    <source>
        <strain evidence="2 3">97</strain>
    </source>
</reference>
<dbReference type="NCBIfam" id="TIGR03765">
    <property type="entry name" value="ICE_PFL_4695"/>
    <property type="match status" value="1"/>
</dbReference>
<dbReference type="InterPro" id="IPR021300">
    <property type="entry name" value="Integr_conj_element_PFL4695"/>
</dbReference>
<dbReference type="EMBL" id="CP133647">
    <property type="protein sequence ID" value="WNH01117.1"/>
    <property type="molecule type" value="Genomic_DNA"/>
</dbReference>
<evidence type="ECO:0000313" key="3">
    <source>
        <dbReference type="Proteomes" id="UP001300348"/>
    </source>
</evidence>
<name>A0ABY9XF16_9GAMM</name>
<protein>
    <submittedName>
        <fullName evidence="2">Integrating conjugative element protein</fullName>
    </submittedName>
</protein>
<evidence type="ECO:0000256" key="1">
    <source>
        <dbReference type="SAM" id="SignalP"/>
    </source>
</evidence>
<accession>A0ABY9XF16</accession>
<gene>
    <name evidence="2" type="ORF">QL112_014870</name>
</gene>
<keyword evidence="1" id="KW-0732">Signal</keyword>
<feature type="chain" id="PRO_5047431368" evidence="1">
    <location>
        <begin position="21"/>
        <end position="172"/>
    </location>
</feature>
<organism evidence="2 3">
    <name type="scientific">Xenorhabdus griffiniae</name>
    <dbReference type="NCBI Taxonomy" id="351672"/>
    <lineage>
        <taxon>Bacteria</taxon>
        <taxon>Pseudomonadati</taxon>
        <taxon>Pseudomonadota</taxon>
        <taxon>Gammaproteobacteria</taxon>
        <taxon>Enterobacterales</taxon>
        <taxon>Morganellaceae</taxon>
        <taxon>Xenorhabdus</taxon>
    </lineage>
</organism>
<dbReference type="Pfam" id="PF11072">
    <property type="entry name" value="DUF2859"/>
    <property type="match status" value="1"/>
</dbReference>
<sequence length="172" mass="18866">MKLKLISALLLYAISFTALSELEVVADFGGDSTSYYFDAINNELNEWSESPLNKAVPELPSFEMVLPIKTPEMVPGIVQNRLLNLPGIGALFLVGDDELSLTWLSQNADKLQALNAVGMVVNVDNADSFYKLKHLYKEGVISPISGSDLAIRLQLTHYPVLITETGLTQQVP</sequence>
<dbReference type="Proteomes" id="UP001300348">
    <property type="component" value="Chromosome"/>
</dbReference>
<keyword evidence="3" id="KW-1185">Reference proteome</keyword>
<feature type="signal peptide" evidence="1">
    <location>
        <begin position="1"/>
        <end position="20"/>
    </location>
</feature>
<dbReference type="RefSeq" id="WP_189757965.1">
    <property type="nucleotide sequence ID" value="NZ_CAWPOC010000001.1"/>
</dbReference>
<dbReference type="GeneID" id="88856865"/>